<evidence type="ECO:0000313" key="1">
    <source>
        <dbReference type="EMBL" id="MBB6049081.1"/>
    </source>
</evidence>
<accession>A0A7W9W5I6</accession>
<protein>
    <submittedName>
        <fullName evidence="1">Uncharacterized protein</fullName>
    </submittedName>
</protein>
<proteinExistence type="predicted"/>
<name>A0A7W9W5I6_ARMRO</name>
<keyword evidence="2" id="KW-1185">Reference proteome</keyword>
<organism evidence="1 2">
    <name type="scientific">Armatimonas rosea</name>
    <dbReference type="NCBI Taxonomy" id="685828"/>
    <lineage>
        <taxon>Bacteria</taxon>
        <taxon>Bacillati</taxon>
        <taxon>Armatimonadota</taxon>
        <taxon>Armatimonadia</taxon>
        <taxon>Armatimonadales</taxon>
        <taxon>Armatimonadaceae</taxon>
        <taxon>Armatimonas</taxon>
    </lineage>
</organism>
<dbReference type="Proteomes" id="UP000520814">
    <property type="component" value="Unassembled WGS sequence"/>
</dbReference>
<comment type="caution">
    <text evidence="1">The sequence shown here is derived from an EMBL/GenBank/DDBJ whole genome shotgun (WGS) entry which is preliminary data.</text>
</comment>
<dbReference type="AlphaFoldDB" id="A0A7W9W5I6"/>
<dbReference type="EMBL" id="JACHGW010000001">
    <property type="protein sequence ID" value="MBB6049081.1"/>
    <property type="molecule type" value="Genomic_DNA"/>
</dbReference>
<sequence>MHLYWEAEEDYDDTLKTGLRAALAHTPREHLARLTGIYAYDYDPAGERLGVYIRDHRGIRIELYLQAHLRLIANSPHYARASEELIVRAAILQLAHTLFHEVGHHLTLTLNPRKKPSKKRAAVTETLETWAEEYAKKRLEKFIAAQSPPEAPTG</sequence>
<gene>
    <name evidence="1" type="ORF">HNQ39_000843</name>
</gene>
<reference evidence="1 2" key="1">
    <citation type="submission" date="2020-08" db="EMBL/GenBank/DDBJ databases">
        <title>Genomic Encyclopedia of Type Strains, Phase IV (KMG-IV): sequencing the most valuable type-strain genomes for metagenomic binning, comparative biology and taxonomic classification.</title>
        <authorList>
            <person name="Goeker M."/>
        </authorList>
    </citation>
    <scope>NUCLEOTIDE SEQUENCE [LARGE SCALE GENOMIC DNA]</scope>
    <source>
        <strain evidence="1 2">DSM 23562</strain>
    </source>
</reference>
<evidence type="ECO:0000313" key="2">
    <source>
        <dbReference type="Proteomes" id="UP000520814"/>
    </source>
</evidence>
<dbReference type="RefSeq" id="WP_184192700.1">
    <property type="nucleotide sequence ID" value="NZ_JACHGW010000001.1"/>
</dbReference>